<dbReference type="STRING" id="1798228.SAMN05216574_11293"/>
<dbReference type="SMART" id="SM00267">
    <property type="entry name" value="GGDEF"/>
    <property type="match status" value="1"/>
</dbReference>
<reference evidence="3" key="1">
    <citation type="submission" date="2016-10" db="EMBL/GenBank/DDBJ databases">
        <authorList>
            <person name="Varghese N."/>
            <person name="Submissions S."/>
        </authorList>
    </citation>
    <scope>NUCLEOTIDE SEQUENCE [LARGE SCALE GENOMIC DNA]</scope>
    <source>
        <strain evidence="3">DSM 46838</strain>
    </source>
</reference>
<name>A0A1I2I3R7_9ACTN</name>
<gene>
    <name evidence="2" type="ORF">SAMN05216574_11293</name>
</gene>
<protein>
    <submittedName>
        <fullName evidence="2">GGDEF domain-containing protein, diguanylate cyclase (C-di-GMP synthetase) or its enzymatically inactive variants</fullName>
    </submittedName>
</protein>
<dbReference type="OrthoDB" id="5189140at2"/>
<dbReference type="InterPro" id="IPR043128">
    <property type="entry name" value="Rev_trsase/Diguanyl_cyclase"/>
</dbReference>
<sequence>MTIAPNTPPLAAPTAPEAAVADVTTLLPSREAVLDRLAERLAGPAPAPTTVVVLGLLRRDDGWPTAQSTLAAVTSLLAGSLRGDDWLGKSGPGEFVVLLNGPVAGAETAAARLVAAVPALGIPDVTAAAGIAPATADAAADELLRRALLSLSAARRVGAGTVLRYREPQ</sequence>
<dbReference type="RefSeq" id="WP_092200750.1">
    <property type="nucleotide sequence ID" value="NZ_FOND01000012.1"/>
</dbReference>
<dbReference type="Proteomes" id="UP000198589">
    <property type="component" value="Unassembled WGS sequence"/>
</dbReference>
<dbReference type="SUPFAM" id="SSF55073">
    <property type="entry name" value="Nucleotide cyclase"/>
    <property type="match status" value="1"/>
</dbReference>
<accession>A0A1I2I3R7</accession>
<keyword evidence="3" id="KW-1185">Reference proteome</keyword>
<organism evidence="2 3">
    <name type="scientific">Blastococcus tunisiensis</name>
    <dbReference type="NCBI Taxonomy" id="1798228"/>
    <lineage>
        <taxon>Bacteria</taxon>
        <taxon>Bacillati</taxon>
        <taxon>Actinomycetota</taxon>
        <taxon>Actinomycetes</taxon>
        <taxon>Geodermatophilales</taxon>
        <taxon>Geodermatophilaceae</taxon>
        <taxon>Blastococcus</taxon>
    </lineage>
</organism>
<proteinExistence type="predicted"/>
<dbReference type="Gene3D" id="3.30.70.270">
    <property type="match status" value="1"/>
</dbReference>
<dbReference type="AlphaFoldDB" id="A0A1I2I3R7"/>
<dbReference type="EMBL" id="FOND01000012">
    <property type="protein sequence ID" value="SFF37069.1"/>
    <property type="molecule type" value="Genomic_DNA"/>
</dbReference>
<dbReference type="InterPro" id="IPR000160">
    <property type="entry name" value="GGDEF_dom"/>
</dbReference>
<evidence type="ECO:0000313" key="3">
    <source>
        <dbReference type="Proteomes" id="UP000198589"/>
    </source>
</evidence>
<feature type="domain" description="GGDEF" evidence="1">
    <location>
        <begin position="47"/>
        <end position="167"/>
    </location>
</feature>
<dbReference type="PROSITE" id="PS50887">
    <property type="entry name" value="GGDEF"/>
    <property type="match status" value="1"/>
</dbReference>
<evidence type="ECO:0000259" key="1">
    <source>
        <dbReference type="PROSITE" id="PS50887"/>
    </source>
</evidence>
<dbReference type="InterPro" id="IPR029787">
    <property type="entry name" value="Nucleotide_cyclase"/>
</dbReference>
<evidence type="ECO:0000313" key="2">
    <source>
        <dbReference type="EMBL" id="SFF37069.1"/>
    </source>
</evidence>